<reference evidence="7" key="1">
    <citation type="journal article" date="2015" name="Genome Announc.">
        <title>Draft genome sequence of the cellulolytic fungus Chaetomium globosum.</title>
        <authorList>
            <person name="Cuomo C.A."/>
            <person name="Untereiner W.A."/>
            <person name="Ma L.-J."/>
            <person name="Grabherr M."/>
            <person name="Birren B.W."/>
        </authorList>
    </citation>
    <scope>NUCLEOTIDE SEQUENCE [LARGE SCALE GENOMIC DNA]</scope>
    <source>
        <strain evidence="7">ATCC 6205 / CBS 148.51 / DSM 1962 / NBRC 6347 / NRRL 1970</strain>
    </source>
</reference>
<dbReference type="eggNOG" id="KOG1803">
    <property type="taxonomic scope" value="Eukaryota"/>
</dbReference>
<dbReference type="HOGENOM" id="CLU_888532_0_0_1"/>
<feature type="domain" description="DNA2/NAM7 helicase-like C-terminal" evidence="5">
    <location>
        <begin position="51"/>
        <end position="253"/>
    </location>
</feature>
<dbReference type="InterPro" id="IPR027417">
    <property type="entry name" value="P-loop_NTPase"/>
</dbReference>
<dbReference type="OMA" id="HREVYND"/>
<dbReference type="InterPro" id="IPR041679">
    <property type="entry name" value="DNA2/NAM7-like_C"/>
</dbReference>
<keyword evidence="1" id="KW-0547">Nucleotide-binding</keyword>
<dbReference type="VEuPathDB" id="FungiDB:CHGG_10491"/>
<dbReference type="Pfam" id="PF13087">
    <property type="entry name" value="AAA_12"/>
    <property type="match status" value="1"/>
</dbReference>
<evidence type="ECO:0000259" key="5">
    <source>
        <dbReference type="Pfam" id="PF13087"/>
    </source>
</evidence>
<dbReference type="PANTHER" id="PTHR43788">
    <property type="entry name" value="DNA2/NAM7 HELICASE FAMILY MEMBER"/>
    <property type="match status" value="1"/>
</dbReference>
<evidence type="ECO:0000256" key="3">
    <source>
        <dbReference type="ARBA" id="ARBA00022806"/>
    </source>
</evidence>
<dbReference type="CDD" id="cd18808">
    <property type="entry name" value="SF1_C_Upf1"/>
    <property type="match status" value="1"/>
</dbReference>
<evidence type="ECO:0000313" key="7">
    <source>
        <dbReference type="Proteomes" id="UP000001056"/>
    </source>
</evidence>
<dbReference type="GO" id="GO:0016787">
    <property type="term" value="F:hydrolase activity"/>
    <property type="evidence" value="ECO:0007669"/>
    <property type="project" value="UniProtKB-KW"/>
</dbReference>
<evidence type="ECO:0000313" key="6">
    <source>
        <dbReference type="EMBL" id="EAQ84087.1"/>
    </source>
</evidence>
<evidence type="ECO:0000256" key="1">
    <source>
        <dbReference type="ARBA" id="ARBA00022741"/>
    </source>
</evidence>
<keyword evidence="3" id="KW-0347">Helicase</keyword>
<protein>
    <recommendedName>
        <fullName evidence="5">DNA2/NAM7 helicase-like C-terminal domain-containing protein</fullName>
    </recommendedName>
</protein>
<dbReference type="PANTHER" id="PTHR43788:SF8">
    <property type="entry name" value="DNA-BINDING PROTEIN SMUBP-2"/>
    <property type="match status" value="1"/>
</dbReference>
<dbReference type="RefSeq" id="XP_001228418.1">
    <property type="nucleotide sequence ID" value="XM_001228417.1"/>
</dbReference>
<evidence type="ECO:0000256" key="4">
    <source>
        <dbReference type="ARBA" id="ARBA00022840"/>
    </source>
</evidence>
<accession>Q2GNG3</accession>
<dbReference type="SUPFAM" id="SSF52540">
    <property type="entry name" value="P-loop containing nucleoside triphosphate hydrolases"/>
    <property type="match status" value="1"/>
</dbReference>
<dbReference type="Gene3D" id="3.40.50.300">
    <property type="entry name" value="P-loop containing nucleotide triphosphate hydrolases"/>
    <property type="match status" value="2"/>
</dbReference>
<keyword evidence="7" id="KW-1185">Reference proteome</keyword>
<keyword evidence="4" id="KW-0067">ATP-binding</keyword>
<dbReference type="AlphaFoldDB" id="Q2GNG3"/>
<dbReference type="GO" id="GO:0043139">
    <property type="term" value="F:5'-3' DNA helicase activity"/>
    <property type="evidence" value="ECO:0007669"/>
    <property type="project" value="TreeGrafter"/>
</dbReference>
<dbReference type="GO" id="GO:0005524">
    <property type="term" value="F:ATP binding"/>
    <property type="evidence" value="ECO:0007669"/>
    <property type="project" value="UniProtKB-KW"/>
</dbReference>
<organism evidence="6 7">
    <name type="scientific">Chaetomium globosum (strain ATCC 6205 / CBS 148.51 / DSM 1962 / NBRC 6347 / NRRL 1970)</name>
    <name type="common">Soil fungus</name>
    <dbReference type="NCBI Taxonomy" id="306901"/>
    <lineage>
        <taxon>Eukaryota</taxon>
        <taxon>Fungi</taxon>
        <taxon>Dikarya</taxon>
        <taxon>Ascomycota</taxon>
        <taxon>Pezizomycotina</taxon>
        <taxon>Sordariomycetes</taxon>
        <taxon>Sordariomycetidae</taxon>
        <taxon>Sordariales</taxon>
        <taxon>Chaetomiaceae</taxon>
        <taxon>Chaetomium</taxon>
    </lineage>
</organism>
<name>Q2GNG3_CHAGB</name>
<proteinExistence type="predicted"/>
<dbReference type="InParanoid" id="Q2GNG3"/>
<dbReference type="EMBL" id="CH408035">
    <property type="protein sequence ID" value="EAQ84087.1"/>
    <property type="molecule type" value="Genomic_DNA"/>
</dbReference>
<dbReference type="OrthoDB" id="5408263at2759"/>
<sequence>MHEADALLVWGPGCRPCVLAGDERQLTPTVMRHGESRQGRIVNVYSHQSKASVLEKLRRSGWQRFILTTQYRIVRGSFDLAQSIIYPDIKNLFEYGETTALEHHPITTKIETWVTTEYKVSASPAGTILPLFFHYHDSHCEVDKDMGSRYNKPQNALVVKLVRDLVNLGVTTSDIVVITPYRANLDRLEKTLKAAGCDVAVSTIDSRQGREGLVVVLALVVDRTTNPLFVVDPHRICVATTRHVGALFVVGDINSAGDARDRAEGRLFQHRLVLLFSSYLVTDIAGWQAESSSISPPGAMLGLAAQAASRRSG</sequence>
<dbReference type="InterPro" id="IPR050534">
    <property type="entry name" value="Coronavir_polyprotein_1ab"/>
</dbReference>
<evidence type="ECO:0000256" key="2">
    <source>
        <dbReference type="ARBA" id="ARBA00022801"/>
    </source>
</evidence>
<keyword evidence="2" id="KW-0378">Hydrolase</keyword>
<dbReference type="GeneID" id="4396923"/>
<dbReference type="Proteomes" id="UP000001056">
    <property type="component" value="Unassembled WGS sequence"/>
</dbReference>
<dbReference type="InterPro" id="IPR047187">
    <property type="entry name" value="SF1_C_Upf1"/>
</dbReference>
<gene>
    <name evidence="6" type="ORF">CHGG_10491</name>
</gene>